<feature type="compositionally biased region" description="Acidic residues" evidence="1">
    <location>
        <begin position="427"/>
        <end position="445"/>
    </location>
</feature>
<evidence type="ECO:0000313" key="2">
    <source>
        <dbReference type="EMBL" id="KIM43327.1"/>
    </source>
</evidence>
<feature type="region of interest" description="Disordered" evidence="1">
    <location>
        <begin position="417"/>
        <end position="449"/>
    </location>
</feature>
<reference evidence="2 3" key="1">
    <citation type="submission" date="2014-04" db="EMBL/GenBank/DDBJ databases">
        <authorList>
            <consortium name="DOE Joint Genome Institute"/>
            <person name="Kuo A."/>
            <person name="Gay G."/>
            <person name="Dore J."/>
            <person name="Kohler A."/>
            <person name="Nagy L.G."/>
            <person name="Floudas D."/>
            <person name="Copeland A."/>
            <person name="Barry K.W."/>
            <person name="Cichocki N."/>
            <person name="Veneault-Fourrey C."/>
            <person name="LaButti K."/>
            <person name="Lindquist E.A."/>
            <person name="Lipzen A."/>
            <person name="Lundell T."/>
            <person name="Morin E."/>
            <person name="Murat C."/>
            <person name="Sun H."/>
            <person name="Tunlid A."/>
            <person name="Henrissat B."/>
            <person name="Grigoriev I.V."/>
            <person name="Hibbett D.S."/>
            <person name="Martin F."/>
            <person name="Nordberg H.P."/>
            <person name="Cantor M.N."/>
            <person name="Hua S.X."/>
        </authorList>
    </citation>
    <scope>NUCLEOTIDE SEQUENCE [LARGE SCALE GENOMIC DNA]</scope>
    <source>
        <strain evidence="3">h7</strain>
    </source>
</reference>
<name>A0A0C2YQN2_HEBCY</name>
<gene>
    <name evidence="2" type="ORF">M413DRAFT_401642</name>
</gene>
<dbReference type="InterPro" id="IPR032675">
    <property type="entry name" value="LRR_dom_sf"/>
</dbReference>
<accession>A0A0C2YQN2</accession>
<dbReference type="Proteomes" id="UP000053424">
    <property type="component" value="Unassembled WGS sequence"/>
</dbReference>
<evidence type="ECO:0008006" key="4">
    <source>
        <dbReference type="Google" id="ProtNLM"/>
    </source>
</evidence>
<keyword evidence="3" id="KW-1185">Reference proteome</keyword>
<protein>
    <recommendedName>
        <fullName evidence="4">F-box domain-containing protein</fullName>
    </recommendedName>
</protein>
<evidence type="ECO:0000313" key="3">
    <source>
        <dbReference type="Proteomes" id="UP000053424"/>
    </source>
</evidence>
<dbReference type="EMBL" id="KN831776">
    <property type="protein sequence ID" value="KIM43327.1"/>
    <property type="molecule type" value="Genomic_DNA"/>
</dbReference>
<proteinExistence type="predicted"/>
<reference evidence="3" key="2">
    <citation type="submission" date="2015-01" db="EMBL/GenBank/DDBJ databases">
        <title>Evolutionary Origins and Diversification of the Mycorrhizal Mutualists.</title>
        <authorList>
            <consortium name="DOE Joint Genome Institute"/>
            <consortium name="Mycorrhizal Genomics Consortium"/>
            <person name="Kohler A."/>
            <person name="Kuo A."/>
            <person name="Nagy L.G."/>
            <person name="Floudas D."/>
            <person name="Copeland A."/>
            <person name="Barry K.W."/>
            <person name="Cichocki N."/>
            <person name="Veneault-Fourrey C."/>
            <person name="LaButti K."/>
            <person name="Lindquist E.A."/>
            <person name="Lipzen A."/>
            <person name="Lundell T."/>
            <person name="Morin E."/>
            <person name="Murat C."/>
            <person name="Riley R."/>
            <person name="Ohm R."/>
            <person name="Sun H."/>
            <person name="Tunlid A."/>
            <person name="Henrissat B."/>
            <person name="Grigoriev I.V."/>
            <person name="Hibbett D.S."/>
            <person name="Martin F."/>
        </authorList>
    </citation>
    <scope>NUCLEOTIDE SEQUENCE [LARGE SCALE GENOMIC DNA]</scope>
    <source>
        <strain evidence="3">h7</strain>
    </source>
</reference>
<dbReference type="AlphaFoldDB" id="A0A0C2YQN2"/>
<evidence type="ECO:0000256" key="1">
    <source>
        <dbReference type="SAM" id="MobiDB-lite"/>
    </source>
</evidence>
<organism evidence="2 3">
    <name type="scientific">Hebeloma cylindrosporum</name>
    <dbReference type="NCBI Taxonomy" id="76867"/>
    <lineage>
        <taxon>Eukaryota</taxon>
        <taxon>Fungi</taxon>
        <taxon>Dikarya</taxon>
        <taxon>Basidiomycota</taxon>
        <taxon>Agaricomycotina</taxon>
        <taxon>Agaricomycetes</taxon>
        <taxon>Agaricomycetidae</taxon>
        <taxon>Agaricales</taxon>
        <taxon>Agaricineae</taxon>
        <taxon>Hymenogastraceae</taxon>
        <taxon>Hebeloma</taxon>
    </lineage>
</organism>
<feature type="compositionally biased region" description="Low complexity" evidence="1">
    <location>
        <begin position="417"/>
        <end position="426"/>
    </location>
</feature>
<dbReference type="OrthoDB" id="3258555at2759"/>
<dbReference type="Gene3D" id="3.80.10.10">
    <property type="entry name" value="Ribonuclease Inhibitor"/>
    <property type="match status" value="1"/>
</dbReference>
<sequence length="464" mass="52842">MAEILDPLQDISRISLHSPAEPGALRKPFEPPPEILQIIFELAIPPNILADLTTSFSPNSLWCRVLEQKLSLLNVCWAWYRIGIAFLYENIAIRRIYQLENLLRTLESPDSSYLKDLIKTLDVHCFIPRLFHDSFTLQLSQLFKVCPRITSFSHTSPCYPPCLAALPSLPPTLTHLELGAGIDPSVSTEVLESLSPHIVSLSYTTFSKMINLYSFPRLESLSFVFGFESIAWYWELPRLHNLTLRVISWPKNAWPETFSSQALIPFLKKNGAQLKFFHILPETDCRCISEFNLAIEGFLELCPSLERFVLHPRPVPPITHERIRWFRVGNDIWDLRLPHTSPGHRIVTAPFPSLRTLRKPPQFWTSWNACFSDLKSSFPDAETRIRSIQQCLGFDLHDDIGEIFLYISDMPLTDDAGSNYSSTASSEESDSDSDSESDGEVGSDIDFDHTWDAQMDSLNTPAEI</sequence>
<dbReference type="HOGENOM" id="CLU_030668_0_0_1"/>